<dbReference type="PANTHER" id="PTHR33452">
    <property type="entry name" value="OXIDOREDUCTASE CATD-RELATED"/>
    <property type="match status" value="1"/>
</dbReference>
<evidence type="ECO:0000256" key="2">
    <source>
        <dbReference type="ARBA" id="ARBA00006679"/>
    </source>
</evidence>
<dbReference type="RefSeq" id="WP_317487092.1">
    <property type="nucleotide sequence ID" value="NZ_CP136051.1"/>
</dbReference>
<dbReference type="InterPro" id="IPR051907">
    <property type="entry name" value="DoxX-like_oxidoreductase"/>
</dbReference>
<dbReference type="Pfam" id="PF07681">
    <property type="entry name" value="DoxX"/>
    <property type="match status" value="1"/>
</dbReference>
<dbReference type="InterPro" id="IPR032808">
    <property type="entry name" value="DoxX"/>
</dbReference>
<keyword evidence="5 7" id="KW-1133">Transmembrane helix</keyword>
<name>A0ABZ0IGV4_9BACT</name>
<feature type="transmembrane region" description="Helical" evidence="7">
    <location>
        <begin position="54"/>
        <end position="75"/>
    </location>
</feature>
<gene>
    <name evidence="8" type="ORF">RT717_14460</name>
</gene>
<evidence type="ECO:0000256" key="5">
    <source>
        <dbReference type="ARBA" id="ARBA00022989"/>
    </source>
</evidence>
<accession>A0ABZ0IGV4</accession>
<evidence type="ECO:0000313" key="9">
    <source>
        <dbReference type="Proteomes" id="UP001302349"/>
    </source>
</evidence>
<feature type="transmembrane region" description="Helical" evidence="7">
    <location>
        <begin position="82"/>
        <end position="99"/>
    </location>
</feature>
<keyword evidence="3" id="KW-1003">Cell membrane</keyword>
<keyword evidence="4 7" id="KW-0812">Transmembrane</keyword>
<reference evidence="8 9" key="1">
    <citation type="journal article" date="2023" name="Microbiol. Resour. Announc.">
        <title>Complete Genome Sequence of Imperialibacter roseus strain P4T.</title>
        <authorList>
            <person name="Tizabi D.R."/>
            <person name="Bachvaroff T."/>
            <person name="Hill R.T."/>
        </authorList>
    </citation>
    <scope>NUCLEOTIDE SEQUENCE [LARGE SCALE GENOMIC DNA]</scope>
    <source>
        <strain evidence="8 9">P4T</strain>
    </source>
</reference>
<evidence type="ECO:0000256" key="7">
    <source>
        <dbReference type="SAM" id="Phobius"/>
    </source>
</evidence>
<sequence length="136" mass="14625">MKKLLSSSINENYVSLGLLVLRLFSGAFMLTHGFGKFQRLFSGGEIRFMDFMGLGPTISLSLAVFAEFLCAILIMLGAATRLAAIPLIVTMTTAGFVAHAADPFGTKEKPLLFLVIFVSLLIMGGGKYSVDKLIGK</sequence>
<comment type="similarity">
    <text evidence="2">Belongs to the DoxX family.</text>
</comment>
<protein>
    <submittedName>
        <fullName evidence="8">DoxX family protein</fullName>
    </submittedName>
</protein>
<proteinExistence type="inferred from homology"/>
<evidence type="ECO:0000256" key="4">
    <source>
        <dbReference type="ARBA" id="ARBA00022692"/>
    </source>
</evidence>
<evidence type="ECO:0000256" key="1">
    <source>
        <dbReference type="ARBA" id="ARBA00004651"/>
    </source>
</evidence>
<comment type="subcellular location">
    <subcellularLocation>
        <location evidence="1">Cell membrane</location>
        <topology evidence="1">Multi-pass membrane protein</topology>
    </subcellularLocation>
</comment>
<dbReference type="PANTHER" id="PTHR33452:SF1">
    <property type="entry name" value="INNER MEMBRANE PROTEIN YPHA-RELATED"/>
    <property type="match status" value="1"/>
</dbReference>
<dbReference type="Proteomes" id="UP001302349">
    <property type="component" value="Chromosome"/>
</dbReference>
<feature type="transmembrane region" description="Helical" evidence="7">
    <location>
        <begin position="111"/>
        <end position="130"/>
    </location>
</feature>
<evidence type="ECO:0000256" key="6">
    <source>
        <dbReference type="ARBA" id="ARBA00023136"/>
    </source>
</evidence>
<keyword evidence="6 7" id="KW-0472">Membrane</keyword>
<feature type="transmembrane region" description="Helical" evidence="7">
    <location>
        <begin position="12"/>
        <end position="34"/>
    </location>
</feature>
<evidence type="ECO:0000313" key="8">
    <source>
        <dbReference type="EMBL" id="WOK04279.1"/>
    </source>
</evidence>
<evidence type="ECO:0000256" key="3">
    <source>
        <dbReference type="ARBA" id="ARBA00022475"/>
    </source>
</evidence>
<dbReference type="EMBL" id="CP136051">
    <property type="protein sequence ID" value="WOK04279.1"/>
    <property type="molecule type" value="Genomic_DNA"/>
</dbReference>
<organism evidence="8 9">
    <name type="scientific">Imperialibacter roseus</name>
    <dbReference type="NCBI Taxonomy" id="1324217"/>
    <lineage>
        <taxon>Bacteria</taxon>
        <taxon>Pseudomonadati</taxon>
        <taxon>Bacteroidota</taxon>
        <taxon>Cytophagia</taxon>
        <taxon>Cytophagales</taxon>
        <taxon>Flammeovirgaceae</taxon>
        <taxon>Imperialibacter</taxon>
    </lineage>
</organism>
<keyword evidence="9" id="KW-1185">Reference proteome</keyword>